<gene>
    <name evidence="7 11" type="primary">panB</name>
    <name evidence="11" type="ORF">ENI34_07645</name>
</gene>
<feature type="binding site" evidence="7 10">
    <location>
        <position position="44"/>
    </location>
    <ligand>
        <name>Mg(2+)</name>
        <dbReference type="ChEBI" id="CHEBI:18420"/>
    </ligand>
</feature>
<comment type="cofactor">
    <cofactor evidence="7 10">
        <name>Mg(2+)</name>
        <dbReference type="ChEBI" id="CHEBI:18420"/>
    </cofactor>
    <text evidence="7 10">Binds 1 Mg(2+) ion per subunit.</text>
</comment>
<sequence length="264" mass="28814">MAITIDRLISMKEKGEKIVCLTAYDYPTAKILDEAGIELILVGDSAANVFAGQKTTLPITMEEMLYHTKVVSNAVKNALVIADMPFLSYQVSVSNAVYNAGRFLKVGACAVKLEGGSPIIETIKRLVELGIPVMGHIGLTPQSVHKFSGYKLQGRSEREKERLIQDARLLESAGCFSIVLEKIPAALAQIITDQVSIPTIGIGAGPHCDGQILVLHDIIGLFPGFKPKFVKQYANLGEEISRAVALYREEVKKGIYPDKEHSFE</sequence>
<evidence type="ECO:0000256" key="2">
    <source>
        <dbReference type="ARBA" id="ARBA00008676"/>
    </source>
</evidence>
<dbReference type="SUPFAM" id="SSF51621">
    <property type="entry name" value="Phosphoenolpyruvate/pyruvate domain"/>
    <property type="match status" value="1"/>
</dbReference>
<evidence type="ECO:0000256" key="6">
    <source>
        <dbReference type="ARBA" id="ARBA00056497"/>
    </source>
</evidence>
<proteinExistence type="inferred from homology"/>
<dbReference type="Pfam" id="PF02548">
    <property type="entry name" value="Pantoate_transf"/>
    <property type="match status" value="1"/>
</dbReference>
<protein>
    <recommendedName>
        <fullName evidence="7">3-methyl-2-oxobutanoate hydroxymethyltransferase</fullName>
        <ecNumber evidence="7">2.1.2.11</ecNumber>
    </recommendedName>
    <alternativeName>
        <fullName evidence="7">Ketopantoate hydroxymethyltransferase</fullName>
        <shortName evidence="7">KPHMT</shortName>
    </alternativeName>
</protein>
<dbReference type="InterPro" id="IPR040442">
    <property type="entry name" value="Pyrv_kinase-like_dom_sf"/>
</dbReference>
<name>A0A9C9EN24_UNCW3</name>
<dbReference type="EC" id="2.1.2.11" evidence="7"/>
<feature type="binding site" evidence="7 10">
    <location>
        <position position="114"/>
    </location>
    <ligand>
        <name>Mg(2+)</name>
        <dbReference type="ChEBI" id="CHEBI:18420"/>
    </ligand>
</feature>
<dbReference type="PANTHER" id="PTHR20881:SF0">
    <property type="entry name" value="3-METHYL-2-OXOBUTANOATE HYDROXYMETHYLTRANSFERASE"/>
    <property type="match status" value="1"/>
</dbReference>
<comment type="caution">
    <text evidence="11">The sequence shown here is derived from an EMBL/GenBank/DDBJ whole genome shotgun (WGS) entry which is preliminary data.</text>
</comment>
<keyword evidence="7" id="KW-0963">Cytoplasm</keyword>
<dbReference type="NCBIfam" id="NF001452">
    <property type="entry name" value="PRK00311.1"/>
    <property type="match status" value="1"/>
</dbReference>
<dbReference type="Gene3D" id="3.20.20.60">
    <property type="entry name" value="Phosphoenolpyruvate-binding domains"/>
    <property type="match status" value="1"/>
</dbReference>
<comment type="function">
    <text evidence="6 7">Catalyzes the reversible reaction in which hydroxymethyl group from 5,10-methylenetetrahydrofolate is transferred onto alpha-ketoisovalerate to form ketopantoate.</text>
</comment>
<comment type="similarity">
    <text evidence="2 7">Belongs to the PanB family.</text>
</comment>
<keyword evidence="7 10" id="KW-0460">Magnesium</keyword>
<feature type="binding site" evidence="7 9">
    <location>
        <position position="83"/>
    </location>
    <ligand>
        <name>3-methyl-2-oxobutanoate</name>
        <dbReference type="ChEBI" id="CHEBI:11851"/>
    </ligand>
</feature>
<organism evidence="11 12">
    <name type="scientific">candidate division WOR-3 bacterium</name>
    <dbReference type="NCBI Taxonomy" id="2052148"/>
    <lineage>
        <taxon>Bacteria</taxon>
        <taxon>Bacteria division WOR-3</taxon>
    </lineage>
</organism>
<dbReference type="GO" id="GO:0003864">
    <property type="term" value="F:3-methyl-2-oxobutanoate hydroxymethyltransferase activity"/>
    <property type="evidence" value="ECO:0007669"/>
    <property type="project" value="UniProtKB-UniRule"/>
</dbReference>
<feature type="binding site" evidence="7 9">
    <location>
        <position position="112"/>
    </location>
    <ligand>
        <name>3-methyl-2-oxobutanoate</name>
        <dbReference type="ChEBI" id="CHEBI:11851"/>
    </ligand>
</feature>
<dbReference type="InterPro" id="IPR003700">
    <property type="entry name" value="Pantoate_hydroxy_MeTrfase"/>
</dbReference>
<evidence type="ECO:0000256" key="8">
    <source>
        <dbReference type="PIRSR" id="PIRSR000388-1"/>
    </source>
</evidence>
<keyword evidence="4 7" id="KW-0566">Pantothenate biosynthesis</keyword>
<dbReference type="PIRSF" id="PIRSF000388">
    <property type="entry name" value="Pantoate_hydroxy_MeTrfase"/>
    <property type="match status" value="1"/>
</dbReference>
<evidence type="ECO:0000256" key="9">
    <source>
        <dbReference type="PIRSR" id="PIRSR000388-2"/>
    </source>
</evidence>
<comment type="subunit">
    <text evidence="3 7">Homodecamer; pentamer of dimers.</text>
</comment>
<evidence type="ECO:0000256" key="1">
    <source>
        <dbReference type="ARBA" id="ARBA00005033"/>
    </source>
</evidence>
<evidence type="ECO:0000256" key="4">
    <source>
        <dbReference type="ARBA" id="ARBA00022655"/>
    </source>
</evidence>
<evidence type="ECO:0000313" key="12">
    <source>
        <dbReference type="Proteomes" id="UP000885826"/>
    </source>
</evidence>
<dbReference type="InterPro" id="IPR015813">
    <property type="entry name" value="Pyrv/PenolPyrv_kinase-like_dom"/>
</dbReference>
<dbReference type="AlphaFoldDB" id="A0A9C9EN24"/>
<evidence type="ECO:0000256" key="5">
    <source>
        <dbReference type="ARBA" id="ARBA00022679"/>
    </source>
</evidence>
<comment type="catalytic activity">
    <reaction evidence="7">
        <text>(6R)-5,10-methylene-5,6,7,8-tetrahydrofolate + 3-methyl-2-oxobutanoate + H2O = 2-dehydropantoate + (6S)-5,6,7,8-tetrahydrofolate</text>
        <dbReference type="Rhea" id="RHEA:11824"/>
        <dbReference type="ChEBI" id="CHEBI:11561"/>
        <dbReference type="ChEBI" id="CHEBI:11851"/>
        <dbReference type="ChEBI" id="CHEBI:15377"/>
        <dbReference type="ChEBI" id="CHEBI:15636"/>
        <dbReference type="ChEBI" id="CHEBI:57453"/>
        <dbReference type="EC" id="2.1.2.11"/>
    </reaction>
</comment>
<evidence type="ECO:0000313" key="11">
    <source>
        <dbReference type="EMBL" id="HEC78995.1"/>
    </source>
</evidence>
<comment type="subcellular location">
    <subcellularLocation>
        <location evidence="7">Cytoplasm</location>
    </subcellularLocation>
</comment>
<dbReference type="NCBIfam" id="TIGR00222">
    <property type="entry name" value="panB"/>
    <property type="match status" value="1"/>
</dbReference>
<feature type="active site" description="Proton acceptor" evidence="7 8">
    <location>
        <position position="181"/>
    </location>
</feature>
<evidence type="ECO:0000256" key="3">
    <source>
        <dbReference type="ARBA" id="ARBA00011424"/>
    </source>
</evidence>
<accession>A0A9C9EN24</accession>
<keyword evidence="5 7" id="KW-0808">Transferase</keyword>
<feature type="binding site" evidence="7 10">
    <location>
        <position position="83"/>
    </location>
    <ligand>
        <name>Mg(2+)</name>
        <dbReference type="ChEBI" id="CHEBI:18420"/>
    </ligand>
</feature>
<dbReference type="EMBL" id="DRIG01000084">
    <property type="protein sequence ID" value="HEC78995.1"/>
    <property type="molecule type" value="Genomic_DNA"/>
</dbReference>
<dbReference type="GO" id="GO:0005737">
    <property type="term" value="C:cytoplasm"/>
    <property type="evidence" value="ECO:0007669"/>
    <property type="project" value="UniProtKB-SubCell"/>
</dbReference>
<dbReference type="CDD" id="cd06557">
    <property type="entry name" value="KPHMT-like"/>
    <property type="match status" value="1"/>
</dbReference>
<dbReference type="Proteomes" id="UP000885826">
    <property type="component" value="Unassembled WGS sequence"/>
</dbReference>
<dbReference type="HAMAP" id="MF_00156">
    <property type="entry name" value="PanB"/>
    <property type="match status" value="1"/>
</dbReference>
<dbReference type="PANTHER" id="PTHR20881">
    <property type="entry name" value="3-METHYL-2-OXOBUTANOATE HYDROXYMETHYLTRANSFERASE"/>
    <property type="match status" value="1"/>
</dbReference>
<dbReference type="FunFam" id="3.20.20.60:FF:000003">
    <property type="entry name" value="3-methyl-2-oxobutanoate hydroxymethyltransferase"/>
    <property type="match status" value="1"/>
</dbReference>
<feature type="binding site" evidence="7 9">
    <location>
        <begin position="44"/>
        <end position="45"/>
    </location>
    <ligand>
        <name>3-methyl-2-oxobutanoate</name>
        <dbReference type="ChEBI" id="CHEBI:11851"/>
    </ligand>
</feature>
<evidence type="ECO:0000256" key="7">
    <source>
        <dbReference type="HAMAP-Rule" id="MF_00156"/>
    </source>
</evidence>
<dbReference type="GO" id="GO:0015940">
    <property type="term" value="P:pantothenate biosynthetic process"/>
    <property type="evidence" value="ECO:0007669"/>
    <property type="project" value="UniProtKB-UniRule"/>
</dbReference>
<comment type="pathway">
    <text evidence="1 7">Cofactor biosynthesis; (R)-pantothenate biosynthesis; (R)-pantoate from 3-methyl-2-oxobutanoate: step 1/2.</text>
</comment>
<reference evidence="11" key="1">
    <citation type="journal article" date="2020" name="mSystems">
        <title>Genome- and Community-Level Interaction Insights into Carbon Utilization and Element Cycling Functions of Hydrothermarchaeota in Hydrothermal Sediment.</title>
        <authorList>
            <person name="Zhou Z."/>
            <person name="Liu Y."/>
            <person name="Xu W."/>
            <person name="Pan J."/>
            <person name="Luo Z.H."/>
            <person name="Li M."/>
        </authorList>
    </citation>
    <scope>NUCLEOTIDE SEQUENCE</scope>
    <source>
        <strain evidence="11">HyVt-388</strain>
    </source>
</reference>
<keyword evidence="7 10" id="KW-0479">Metal-binding</keyword>
<evidence type="ECO:0000256" key="10">
    <source>
        <dbReference type="PIRSR" id="PIRSR000388-3"/>
    </source>
</evidence>
<dbReference type="GO" id="GO:0000287">
    <property type="term" value="F:magnesium ion binding"/>
    <property type="evidence" value="ECO:0007669"/>
    <property type="project" value="TreeGrafter"/>
</dbReference>